<accession>A0A6J5L420</accession>
<reference evidence="1" key="1">
    <citation type="submission" date="2020-04" db="EMBL/GenBank/DDBJ databases">
        <authorList>
            <person name="Chiriac C."/>
            <person name="Salcher M."/>
            <person name="Ghai R."/>
            <person name="Kavagutti S V."/>
        </authorList>
    </citation>
    <scope>NUCLEOTIDE SEQUENCE</scope>
</reference>
<evidence type="ECO:0000313" key="1">
    <source>
        <dbReference type="EMBL" id="CAB4128555.1"/>
    </source>
</evidence>
<sequence length="80" mass="9284">MDECTRKSLLEIRAEFELLEEKCQILNHENEYIRSMLEDIVDIHLEKIKLPHRCPICNGATLDEENSLCIPCDGRGIVWG</sequence>
<dbReference type="EMBL" id="LR796229">
    <property type="protein sequence ID" value="CAB4128555.1"/>
    <property type="molecule type" value="Genomic_DNA"/>
</dbReference>
<name>A0A6J5L420_9CAUD</name>
<protein>
    <submittedName>
        <fullName evidence="1">Uncharacterized protein</fullName>
    </submittedName>
</protein>
<proteinExistence type="predicted"/>
<organism evidence="1">
    <name type="scientific">uncultured Caudovirales phage</name>
    <dbReference type="NCBI Taxonomy" id="2100421"/>
    <lineage>
        <taxon>Viruses</taxon>
        <taxon>Duplodnaviria</taxon>
        <taxon>Heunggongvirae</taxon>
        <taxon>Uroviricota</taxon>
        <taxon>Caudoviricetes</taxon>
        <taxon>Peduoviridae</taxon>
        <taxon>Maltschvirus</taxon>
        <taxon>Maltschvirus maltsch</taxon>
    </lineage>
</organism>
<gene>
    <name evidence="1" type="ORF">UFOVP100_42</name>
</gene>